<keyword evidence="3" id="KW-1185">Reference proteome</keyword>
<feature type="transmembrane region" description="Helical" evidence="1">
    <location>
        <begin position="111"/>
        <end position="129"/>
    </location>
</feature>
<keyword evidence="1" id="KW-0812">Transmembrane</keyword>
<dbReference type="EMBL" id="JACOPP010000009">
    <property type="protein sequence ID" value="MBC5733800.1"/>
    <property type="molecule type" value="Genomic_DNA"/>
</dbReference>
<dbReference type="AlphaFoldDB" id="A0A8J6JGF1"/>
<name>A0A8J6JGF1_9FIRM</name>
<comment type="caution">
    <text evidence="2">The sequence shown here is derived from an EMBL/GenBank/DDBJ whole genome shotgun (WGS) entry which is preliminary data.</text>
</comment>
<gene>
    <name evidence="2" type="ORF">H8S57_08670</name>
</gene>
<evidence type="ECO:0000313" key="2">
    <source>
        <dbReference type="EMBL" id="MBC5733800.1"/>
    </source>
</evidence>
<accession>A0A8J6JGF1</accession>
<evidence type="ECO:0000256" key="1">
    <source>
        <dbReference type="SAM" id="Phobius"/>
    </source>
</evidence>
<keyword evidence="1" id="KW-1133">Transmembrane helix</keyword>
<organism evidence="2 3">
    <name type="scientific">Lawsonibacter hominis</name>
    <dbReference type="NCBI Taxonomy" id="2763053"/>
    <lineage>
        <taxon>Bacteria</taxon>
        <taxon>Bacillati</taxon>
        <taxon>Bacillota</taxon>
        <taxon>Clostridia</taxon>
        <taxon>Eubacteriales</taxon>
        <taxon>Oscillospiraceae</taxon>
        <taxon>Lawsonibacter</taxon>
    </lineage>
</organism>
<dbReference type="PROSITE" id="PS51257">
    <property type="entry name" value="PROKAR_LIPOPROTEIN"/>
    <property type="match status" value="1"/>
</dbReference>
<sequence>MRRLILPFPFFGCACPFRRGKIRAKGRVFMDVQYQFLIKLKKLGGNQNHSVLIADIKSKWKKYPGHDVIVLCVKAEYFQTSYECYHANSYSLTPEGREWIRKERDSKISKWAAVIAAVLSAVGIFTGLFF</sequence>
<dbReference type="Proteomes" id="UP000661435">
    <property type="component" value="Unassembled WGS sequence"/>
</dbReference>
<dbReference type="RefSeq" id="WP_186907685.1">
    <property type="nucleotide sequence ID" value="NZ_JACOPP010000009.1"/>
</dbReference>
<evidence type="ECO:0000313" key="3">
    <source>
        <dbReference type="Proteomes" id="UP000661435"/>
    </source>
</evidence>
<keyword evidence="1" id="KW-0472">Membrane</keyword>
<protein>
    <submittedName>
        <fullName evidence="2">Uncharacterized protein</fullName>
    </submittedName>
</protein>
<proteinExistence type="predicted"/>
<reference evidence="2" key="1">
    <citation type="submission" date="2020-08" db="EMBL/GenBank/DDBJ databases">
        <title>Genome public.</title>
        <authorList>
            <person name="Liu C."/>
            <person name="Sun Q."/>
        </authorList>
    </citation>
    <scope>NUCLEOTIDE SEQUENCE</scope>
    <source>
        <strain evidence="2">NSJ-51</strain>
    </source>
</reference>